<protein>
    <recommendedName>
        <fullName evidence="3">Metalloprotease</fullName>
    </recommendedName>
</protein>
<name>A0A9W4E9R5_9ACTN</name>
<gene>
    <name evidence="1" type="ORF">SBRY_20439</name>
</gene>
<keyword evidence="2" id="KW-1185">Reference proteome</keyword>
<evidence type="ECO:0000313" key="2">
    <source>
        <dbReference type="Proteomes" id="UP001153328"/>
    </source>
</evidence>
<comment type="caution">
    <text evidence="1">The sequence shown here is derived from an EMBL/GenBank/DDBJ whole genome shotgun (WGS) entry which is preliminary data.</text>
</comment>
<accession>A0A9W4E9R5</accession>
<sequence>MRIEVTRSGGLAGLTRHAVLDTADHPDAGHLHALAEAALAPSGANRPPYPDGYSYTITTGTATVHCADGDLTPPQRDLIARVLAEGA</sequence>
<dbReference type="InterPro" id="IPR049457">
    <property type="entry name" value="Emfourin"/>
</dbReference>
<organism evidence="1 2">
    <name type="scientific">Actinacidiphila bryophytorum</name>
    <dbReference type="NCBI Taxonomy" id="1436133"/>
    <lineage>
        <taxon>Bacteria</taxon>
        <taxon>Bacillati</taxon>
        <taxon>Actinomycetota</taxon>
        <taxon>Actinomycetes</taxon>
        <taxon>Kitasatosporales</taxon>
        <taxon>Streptomycetaceae</taxon>
        <taxon>Actinacidiphila</taxon>
    </lineage>
</organism>
<evidence type="ECO:0000313" key="1">
    <source>
        <dbReference type="EMBL" id="CAG7628158.1"/>
    </source>
</evidence>
<evidence type="ECO:0008006" key="3">
    <source>
        <dbReference type="Google" id="ProtNLM"/>
    </source>
</evidence>
<dbReference type="AlphaFoldDB" id="A0A9W4E9R5"/>
<proteinExistence type="predicted"/>
<reference evidence="1" key="1">
    <citation type="submission" date="2021-06" db="EMBL/GenBank/DDBJ databases">
        <authorList>
            <person name="Arsene-Ploetze F."/>
        </authorList>
    </citation>
    <scope>NUCLEOTIDE SEQUENCE</scope>
    <source>
        <strain evidence="1">SBRY1</strain>
    </source>
</reference>
<dbReference type="EMBL" id="CAJVAX010000012">
    <property type="protein sequence ID" value="CAG7628158.1"/>
    <property type="molecule type" value="Genomic_DNA"/>
</dbReference>
<dbReference type="Pfam" id="PF20242">
    <property type="entry name" value="Emfourin"/>
    <property type="match status" value="1"/>
</dbReference>
<dbReference type="Proteomes" id="UP001153328">
    <property type="component" value="Unassembled WGS sequence"/>
</dbReference>